<dbReference type="SUPFAM" id="SSF53300">
    <property type="entry name" value="vWA-like"/>
    <property type="match status" value="1"/>
</dbReference>
<reference evidence="4 5" key="1">
    <citation type="submission" date="2013-02" db="EMBL/GenBank/DDBJ databases">
        <title>The complete genome sequence of Corynebacterium vitaeruminis DSM 20294.</title>
        <authorList>
            <person name="Ruckert C."/>
            <person name="Albersmeier A."/>
            <person name="Kalinowski J."/>
        </authorList>
    </citation>
    <scope>NUCLEOTIDE SEQUENCE [LARGE SCALE GENOMIC DNA]</scope>
    <source>
        <strain evidence="5">ATCC 10234</strain>
    </source>
</reference>
<dbReference type="PANTHER" id="PTHR35023">
    <property type="entry name" value="CHELATASE-RELATED"/>
    <property type="match status" value="1"/>
</dbReference>
<dbReference type="InterPro" id="IPR036465">
    <property type="entry name" value="vWFA_dom_sf"/>
</dbReference>
<name>W5Y953_9CORY</name>
<evidence type="ECO:0000313" key="4">
    <source>
        <dbReference type="EMBL" id="AHI23048.1"/>
    </source>
</evidence>
<comment type="similarity">
    <text evidence="1">Belongs to the Mg-chelatase subunits D/I family.</text>
</comment>
<organism evidence="4 5">
    <name type="scientific">Corynebacterium vitaeruminis DSM 20294</name>
    <dbReference type="NCBI Taxonomy" id="1224164"/>
    <lineage>
        <taxon>Bacteria</taxon>
        <taxon>Bacillati</taxon>
        <taxon>Actinomycetota</taxon>
        <taxon>Actinomycetes</taxon>
        <taxon>Mycobacteriales</taxon>
        <taxon>Corynebacteriaceae</taxon>
        <taxon>Corynebacterium</taxon>
    </lineage>
</organism>
<protein>
    <submittedName>
        <fullName evidence="4">Putative magnesium chelatase</fullName>
    </submittedName>
</protein>
<accession>W5Y953</accession>
<keyword evidence="5" id="KW-1185">Reference proteome</keyword>
<dbReference type="SMART" id="SM00327">
    <property type="entry name" value="VWA"/>
    <property type="match status" value="1"/>
</dbReference>
<evidence type="ECO:0000313" key="5">
    <source>
        <dbReference type="Proteomes" id="UP000019222"/>
    </source>
</evidence>
<dbReference type="Pfam" id="PF13519">
    <property type="entry name" value="VWA_2"/>
    <property type="match status" value="1"/>
</dbReference>
<dbReference type="STRING" id="1224164.B843_08315"/>
<feature type="region of interest" description="Disordered" evidence="2">
    <location>
        <begin position="1"/>
        <end position="29"/>
    </location>
</feature>
<dbReference type="eggNOG" id="COG1240">
    <property type="taxonomic scope" value="Bacteria"/>
</dbReference>
<proteinExistence type="inferred from homology"/>
<dbReference type="PATRIC" id="fig|1224164.3.peg.1676"/>
<dbReference type="EMBL" id="CP004353">
    <property type="protein sequence ID" value="AHI23048.1"/>
    <property type="molecule type" value="Genomic_DNA"/>
</dbReference>
<dbReference type="PANTHER" id="PTHR35023:SF1">
    <property type="entry name" value="MG-PROTOPORPHYRIN IX CHELATASE"/>
    <property type="match status" value="1"/>
</dbReference>
<dbReference type="InterPro" id="IPR041702">
    <property type="entry name" value="BchD/ChlD_VWA"/>
</dbReference>
<evidence type="ECO:0000256" key="2">
    <source>
        <dbReference type="SAM" id="MobiDB-lite"/>
    </source>
</evidence>
<dbReference type="InterPro" id="IPR002035">
    <property type="entry name" value="VWF_A"/>
</dbReference>
<evidence type="ECO:0000256" key="1">
    <source>
        <dbReference type="ARBA" id="ARBA00005799"/>
    </source>
</evidence>
<dbReference type="CDD" id="cd01451">
    <property type="entry name" value="vWA_Magnesium_chelatase"/>
    <property type="match status" value="1"/>
</dbReference>
<gene>
    <name evidence="4" type="ORF">B843_08315</name>
</gene>
<dbReference type="RefSeq" id="WP_025253065.1">
    <property type="nucleotide sequence ID" value="NZ_CP004353.1"/>
</dbReference>
<dbReference type="InterPro" id="IPR052989">
    <property type="entry name" value="Mg-chelatase_DI-like"/>
</dbReference>
<dbReference type="Proteomes" id="UP000019222">
    <property type="component" value="Chromosome"/>
</dbReference>
<dbReference type="KEGG" id="cvt:B843_08315"/>
<feature type="domain" description="VWFA" evidence="3">
    <location>
        <begin position="81"/>
        <end position="217"/>
    </location>
</feature>
<dbReference type="HOGENOM" id="CLU_016684_2_1_11"/>
<dbReference type="PROSITE" id="PS50234">
    <property type="entry name" value="VWFA"/>
    <property type="match status" value="1"/>
</dbReference>
<evidence type="ECO:0000259" key="3">
    <source>
        <dbReference type="PROSITE" id="PS50234"/>
    </source>
</evidence>
<sequence>MRKLQRLAPKKAGLESTPGRRSPAYTPQGGHVRAIKGGHGLDIMGTLIAAGDRGAQVRNGKITFTPEDFRGSLRKGRESNLIVFVVDTSGSMAAKDRLAAVTGAVHSMLSDAYQRRDKVAVISVRGLKPELVLPPTSSIDVAHRRLEDVPTGGKTPLPEGLAMAEDLIKREALKEPGRRAILMVLSDGRATGRGGLDSLRAVASDIAARELCASVVIDCERGGRIRLGLAKELAKGLGAVCVEVDQLDARAVTGVIETI</sequence>
<dbReference type="Gene3D" id="3.40.50.410">
    <property type="entry name" value="von Willebrand factor, type A domain"/>
    <property type="match status" value="1"/>
</dbReference>
<dbReference type="AlphaFoldDB" id="W5Y953"/>